<feature type="domain" description="Spore germination GerAC-like C-terminal" evidence="8">
    <location>
        <begin position="224"/>
        <end position="386"/>
    </location>
</feature>
<comment type="similarity">
    <text evidence="2">Belongs to the GerABKC lipoprotein family.</text>
</comment>
<dbReference type="PANTHER" id="PTHR35789">
    <property type="entry name" value="SPORE GERMINATION PROTEIN B3"/>
    <property type="match status" value="1"/>
</dbReference>
<dbReference type="InterPro" id="IPR038501">
    <property type="entry name" value="Spore_GerAC_C_sf"/>
</dbReference>
<keyword evidence="7" id="KW-0449">Lipoprotein</keyword>
<dbReference type="PROSITE" id="PS51257">
    <property type="entry name" value="PROKAR_LIPOPROTEIN"/>
    <property type="match status" value="1"/>
</dbReference>
<dbReference type="RefSeq" id="WP_174495779.1">
    <property type="nucleotide sequence ID" value="NZ_CADDWK010000004.1"/>
</dbReference>
<keyword evidence="6" id="KW-0564">Palmitate</keyword>
<evidence type="ECO:0000256" key="5">
    <source>
        <dbReference type="ARBA" id="ARBA00023136"/>
    </source>
</evidence>
<evidence type="ECO:0000256" key="2">
    <source>
        <dbReference type="ARBA" id="ARBA00007886"/>
    </source>
</evidence>
<dbReference type="GO" id="GO:0016020">
    <property type="term" value="C:membrane"/>
    <property type="evidence" value="ECO:0007669"/>
    <property type="project" value="UniProtKB-SubCell"/>
</dbReference>
<comment type="caution">
    <text evidence="10">The sequence shown here is derived from an EMBL/GenBank/DDBJ whole genome shotgun (WGS) entry which is preliminary data.</text>
</comment>
<protein>
    <submittedName>
        <fullName evidence="10">Spore germination protein KC</fullName>
    </submittedName>
</protein>
<evidence type="ECO:0000259" key="8">
    <source>
        <dbReference type="Pfam" id="PF05504"/>
    </source>
</evidence>
<reference evidence="10 11" key="1">
    <citation type="submission" date="2020-08" db="EMBL/GenBank/DDBJ databases">
        <title>Genomic Encyclopedia of Type Strains, Phase IV (KMG-IV): sequencing the most valuable type-strain genomes for metagenomic binning, comparative biology and taxonomic classification.</title>
        <authorList>
            <person name="Goeker M."/>
        </authorList>
    </citation>
    <scope>NUCLEOTIDE SEQUENCE [LARGE SCALE GENOMIC DNA]</scope>
    <source>
        <strain evidence="10 11">DSM 19612</strain>
    </source>
</reference>
<keyword evidence="4" id="KW-0732">Signal</keyword>
<dbReference type="InterPro" id="IPR008844">
    <property type="entry name" value="Spore_GerAC-like"/>
</dbReference>
<evidence type="ECO:0000259" key="9">
    <source>
        <dbReference type="Pfam" id="PF25198"/>
    </source>
</evidence>
<dbReference type="InterPro" id="IPR057336">
    <property type="entry name" value="GerAC_N"/>
</dbReference>
<dbReference type="Pfam" id="PF05504">
    <property type="entry name" value="Spore_GerAC"/>
    <property type="match status" value="1"/>
</dbReference>
<keyword evidence="11" id="KW-1185">Reference proteome</keyword>
<comment type="subcellular location">
    <subcellularLocation>
        <location evidence="1">Membrane</location>
        <topology evidence="1">Lipid-anchor</topology>
    </subcellularLocation>
</comment>
<dbReference type="AlphaFoldDB" id="A0A841Q3Z5"/>
<evidence type="ECO:0000256" key="6">
    <source>
        <dbReference type="ARBA" id="ARBA00023139"/>
    </source>
</evidence>
<feature type="domain" description="Spore germination protein N-terminal" evidence="9">
    <location>
        <begin position="23"/>
        <end position="193"/>
    </location>
</feature>
<dbReference type="NCBIfam" id="TIGR02887">
    <property type="entry name" value="spore_ger_x_C"/>
    <property type="match status" value="1"/>
</dbReference>
<dbReference type="EMBL" id="JACHGH010000004">
    <property type="protein sequence ID" value="MBB6453105.1"/>
    <property type="molecule type" value="Genomic_DNA"/>
</dbReference>
<evidence type="ECO:0000313" key="10">
    <source>
        <dbReference type="EMBL" id="MBB6453105.1"/>
    </source>
</evidence>
<proteinExistence type="inferred from homology"/>
<keyword evidence="5" id="KW-0472">Membrane</keyword>
<dbReference type="Proteomes" id="UP000581688">
    <property type="component" value="Unassembled WGS sequence"/>
</dbReference>
<gene>
    <name evidence="10" type="ORF">HNQ94_001553</name>
</gene>
<keyword evidence="3" id="KW-0309">Germination</keyword>
<dbReference type="GO" id="GO:0009847">
    <property type="term" value="P:spore germination"/>
    <property type="evidence" value="ECO:0007669"/>
    <property type="project" value="InterPro"/>
</dbReference>
<name>A0A841Q3Z5_9BACI</name>
<sequence length="404" mass="45289">MRRKLTSIFFVLLLSFGLAGCWDARELTDISIAVGLGIDKEDDLFQVTVQLIDPAEIAGKMLSSRSASTVYTTTGHTIFEAMRKLTTLAPREIYLGHLRIVIFGEEYAKEGILDALDFMSRYHEMRTDFYISIARENKASDLLKIITPLEKSPANKIFSSLEASHEFWAPTKGVKLDELIASMSSEGKEAVLTGLYVQGDPEQGTNMANVEKAASPADIKVDYIGVFNGEKLVGWLNKEESKGVNYLENEIKNSMKWVNCEKEGRVSLELIDSKTDVKGSLQGNKPKITINVETEANIAEVQCTTDLSKPETITAFEKKAASKQESILNTSIERAKELEADIFGFGEVMTRSDLTYWKEIKKNWNQIFANELEVEVKAKVNIRRTGTINESFFDDVKKKSEMSE</sequence>
<evidence type="ECO:0000256" key="3">
    <source>
        <dbReference type="ARBA" id="ARBA00022544"/>
    </source>
</evidence>
<accession>A0A841Q3Z5</accession>
<dbReference type="Pfam" id="PF25198">
    <property type="entry name" value="Spore_GerAC_N"/>
    <property type="match status" value="1"/>
</dbReference>
<dbReference type="PANTHER" id="PTHR35789:SF1">
    <property type="entry name" value="SPORE GERMINATION PROTEIN B3"/>
    <property type="match status" value="1"/>
</dbReference>
<dbReference type="InterPro" id="IPR046953">
    <property type="entry name" value="Spore_GerAC-like_C"/>
</dbReference>
<evidence type="ECO:0000256" key="1">
    <source>
        <dbReference type="ARBA" id="ARBA00004635"/>
    </source>
</evidence>
<dbReference type="Gene3D" id="3.30.300.210">
    <property type="entry name" value="Nutrient germinant receptor protein C, domain 3"/>
    <property type="match status" value="1"/>
</dbReference>
<organism evidence="10 11">
    <name type="scientific">Salirhabdus euzebyi</name>
    <dbReference type="NCBI Taxonomy" id="394506"/>
    <lineage>
        <taxon>Bacteria</taxon>
        <taxon>Bacillati</taxon>
        <taxon>Bacillota</taxon>
        <taxon>Bacilli</taxon>
        <taxon>Bacillales</taxon>
        <taxon>Bacillaceae</taxon>
        <taxon>Salirhabdus</taxon>
    </lineage>
</organism>
<evidence type="ECO:0000256" key="7">
    <source>
        <dbReference type="ARBA" id="ARBA00023288"/>
    </source>
</evidence>
<evidence type="ECO:0000313" key="11">
    <source>
        <dbReference type="Proteomes" id="UP000581688"/>
    </source>
</evidence>
<evidence type="ECO:0000256" key="4">
    <source>
        <dbReference type="ARBA" id="ARBA00022729"/>
    </source>
</evidence>
<dbReference type="Gene3D" id="6.20.190.10">
    <property type="entry name" value="Nutrient germinant receptor protein C, domain 1"/>
    <property type="match status" value="1"/>
</dbReference>